<feature type="binding site" evidence="8">
    <location>
        <position position="63"/>
    </location>
    <ligand>
        <name>Zn(2+)</name>
        <dbReference type="ChEBI" id="CHEBI:29105"/>
        <label>1</label>
        <note>catalytic</note>
    </ligand>
</feature>
<dbReference type="PANTHER" id="PTHR46018:SF2">
    <property type="entry name" value="ZINC PHOSPHODIESTERASE ELAC PROTEIN 1"/>
    <property type="match status" value="1"/>
</dbReference>
<evidence type="ECO:0000256" key="3">
    <source>
        <dbReference type="ARBA" id="ARBA00022722"/>
    </source>
</evidence>
<dbReference type="SUPFAM" id="SSF56281">
    <property type="entry name" value="Metallo-hydrolase/oxidoreductase"/>
    <property type="match status" value="1"/>
</dbReference>
<keyword evidence="2 8" id="KW-0819">tRNA processing</keyword>
<evidence type="ECO:0000256" key="6">
    <source>
        <dbReference type="ARBA" id="ARBA00022801"/>
    </source>
</evidence>
<reference evidence="9" key="1">
    <citation type="submission" date="2020-10" db="EMBL/GenBank/DDBJ databases">
        <authorList>
            <person name="Gilroy R."/>
        </authorList>
    </citation>
    <scope>NUCLEOTIDE SEQUENCE</scope>
    <source>
        <strain evidence="9">CHK178-757</strain>
    </source>
</reference>
<accession>A0A9D1F672</accession>
<feature type="binding site" evidence="8">
    <location>
        <position position="265"/>
    </location>
    <ligand>
        <name>Zn(2+)</name>
        <dbReference type="ChEBI" id="CHEBI:29105"/>
        <label>2</label>
        <note>catalytic</note>
    </ligand>
</feature>
<dbReference type="InterPro" id="IPR013471">
    <property type="entry name" value="RNase_Z/BN"/>
</dbReference>
<evidence type="ECO:0000256" key="5">
    <source>
        <dbReference type="ARBA" id="ARBA00022759"/>
    </source>
</evidence>
<reference evidence="9" key="2">
    <citation type="journal article" date="2021" name="PeerJ">
        <title>Extensive microbial diversity within the chicken gut microbiome revealed by metagenomics and culture.</title>
        <authorList>
            <person name="Gilroy R."/>
            <person name="Ravi A."/>
            <person name="Getino M."/>
            <person name="Pursley I."/>
            <person name="Horton D.L."/>
            <person name="Alikhan N.F."/>
            <person name="Baker D."/>
            <person name="Gharbi K."/>
            <person name="Hall N."/>
            <person name="Watson M."/>
            <person name="Adriaenssens E.M."/>
            <person name="Foster-Nyarko E."/>
            <person name="Jarju S."/>
            <person name="Secka A."/>
            <person name="Antonio M."/>
            <person name="Oren A."/>
            <person name="Chaudhuri R.R."/>
            <person name="La Ragione R."/>
            <person name="Hildebrand F."/>
            <person name="Pallen M.J."/>
        </authorList>
    </citation>
    <scope>NUCLEOTIDE SEQUENCE</scope>
    <source>
        <strain evidence="9">CHK178-757</strain>
    </source>
</reference>
<keyword evidence="6 8" id="KW-0378">Hydrolase</keyword>
<feature type="binding site" evidence="8">
    <location>
        <position position="66"/>
    </location>
    <ligand>
        <name>Zn(2+)</name>
        <dbReference type="ChEBI" id="CHEBI:29105"/>
        <label>2</label>
        <note>catalytic</note>
    </ligand>
</feature>
<keyword evidence="7 8" id="KW-0862">Zinc</keyword>
<proteinExistence type="inferred from homology"/>
<name>A0A9D1F672_9FIRM</name>
<dbReference type="GO" id="GO:0008270">
    <property type="term" value="F:zinc ion binding"/>
    <property type="evidence" value="ECO:0007669"/>
    <property type="project" value="UniProtKB-UniRule"/>
</dbReference>
<evidence type="ECO:0000256" key="4">
    <source>
        <dbReference type="ARBA" id="ARBA00022723"/>
    </source>
</evidence>
<keyword evidence="4 8" id="KW-0479">Metal-binding</keyword>
<dbReference type="NCBIfam" id="NF000801">
    <property type="entry name" value="PRK00055.1-3"/>
    <property type="match status" value="1"/>
</dbReference>
<dbReference type="PANTHER" id="PTHR46018">
    <property type="entry name" value="ZINC PHOSPHODIESTERASE ELAC PROTEIN 1"/>
    <property type="match status" value="1"/>
</dbReference>
<dbReference type="InterPro" id="IPR036866">
    <property type="entry name" value="RibonucZ/Hydroxyglut_hydro"/>
</dbReference>
<keyword evidence="3 8" id="KW-0540">Nuclease</keyword>
<evidence type="ECO:0000256" key="8">
    <source>
        <dbReference type="HAMAP-Rule" id="MF_01818"/>
    </source>
</evidence>
<dbReference type="Pfam" id="PF23023">
    <property type="entry name" value="Anti-Pycsar_Apyc1"/>
    <property type="match status" value="1"/>
</dbReference>
<feature type="active site" description="Proton acceptor" evidence="8">
    <location>
        <position position="65"/>
    </location>
</feature>
<feature type="binding site" evidence="8">
    <location>
        <position position="206"/>
    </location>
    <ligand>
        <name>Zn(2+)</name>
        <dbReference type="ChEBI" id="CHEBI:29105"/>
        <label>1</label>
        <note>catalytic</note>
    </ligand>
</feature>
<comment type="catalytic activity">
    <reaction evidence="8">
        <text>Endonucleolytic cleavage of RNA, removing extra 3' nucleotides from tRNA precursor, generating 3' termini of tRNAs. A 3'-hydroxy group is left at the tRNA terminus and a 5'-phosphoryl group is left at the trailer molecule.</text>
        <dbReference type="EC" id="3.1.26.11"/>
    </reaction>
</comment>
<feature type="binding site" evidence="8">
    <location>
        <position position="61"/>
    </location>
    <ligand>
        <name>Zn(2+)</name>
        <dbReference type="ChEBI" id="CHEBI:29105"/>
        <label>1</label>
        <note>catalytic</note>
    </ligand>
</feature>
<dbReference type="Proteomes" id="UP000823927">
    <property type="component" value="Unassembled WGS sequence"/>
</dbReference>
<gene>
    <name evidence="8" type="primary">rnz</name>
    <name evidence="9" type="ORF">IAB46_12845</name>
</gene>
<protein>
    <recommendedName>
        <fullName evidence="8">Ribonuclease Z</fullName>
        <shortName evidence="8">RNase Z</shortName>
        <ecNumber evidence="8">3.1.26.11</ecNumber>
    </recommendedName>
    <alternativeName>
        <fullName evidence="8">tRNA 3 endonuclease</fullName>
    </alternativeName>
    <alternativeName>
        <fullName evidence="8">tRNase Z</fullName>
    </alternativeName>
</protein>
<evidence type="ECO:0000313" key="10">
    <source>
        <dbReference type="Proteomes" id="UP000823927"/>
    </source>
</evidence>
<comment type="function">
    <text evidence="8">Zinc phosphodiesterase, which displays some tRNA 3'-processing endonuclease activity. Probably involved in tRNA maturation, by removing a 3'-trailer from precursor tRNA.</text>
</comment>
<keyword evidence="5 8" id="KW-0255">Endonuclease</keyword>
<dbReference type="CDD" id="cd07717">
    <property type="entry name" value="RNaseZ_ZiPD-like_MBL-fold"/>
    <property type="match status" value="1"/>
</dbReference>
<evidence type="ECO:0000313" key="9">
    <source>
        <dbReference type="EMBL" id="HIS48413.1"/>
    </source>
</evidence>
<evidence type="ECO:0000256" key="2">
    <source>
        <dbReference type="ARBA" id="ARBA00022694"/>
    </source>
</evidence>
<sequence length="301" mass="33632">MLDICLLGTGGMMPLPYRWLTSLMTRYNGSSLLVDCGEGTQIAIREKGWSFKPIDIICITHFHGDHISGLPGILLAMGNSERTQDLTMIGPRGLERVVNSLRVIAPELPFKINFIELSQPSEQIRLHGYVIDAFKVNHKITCYGYSISIPRAGMFDVAKAEKNNIPKNLWSRLQKGETLEYEGRTLTPDMVLGADRKGLKVTYTTDTRPVQSIVDHAAGSDIFICEGMYGEKGDINNAVKYKHMTFEEAGTLAKKAGVGQLWLTHYSPALNYPENYIEDVRKIFPNAIAGKDKMSVELKFE</sequence>
<feature type="binding site" evidence="8">
    <location>
        <position position="206"/>
    </location>
    <ligand>
        <name>Zn(2+)</name>
        <dbReference type="ChEBI" id="CHEBI:29105"/>
        <label>2</label>
        <note>catalytic</note>
    </ligand>
</feature>
<comment type="caution">
    <text evidence="9">The sequence shown here is derived from an EMBL/GenBank/DDBJ whole genome shotgun (WGS) entry which is preliminary data.</text>
</comment>
<comment type="cofactor">
    <cofactor evidence="8">
        <name>Zn(2+)</name>
        <dbReference type="ChEBI" id="CHEBI:29105"/>
    </cofactor>
    <text evidence="8">Binds 2 Zn(2+) ions.</text>
</comment>
<dbReference type="HAMAP" id="MF_01818">
    <property type="entry name" value="RNase_Z_BN"/>
    <property type="match status" value="1"/>
</dbReference>
<organism evidence="9 10">
    <name type="scientific">Candidatus Scybalocola faecigallinarum</name>
    <dbReference type="NCBI Taxonomy" id="2840941"/>
    <lineage>
        <taxon>Bacteria</taxon>
        <taxon>Bacillati</taxon>
        <taxon>Bacillota</taxon>
        <taxon>Clostridia</taxon>
        <taxon>Lachnospirales</taxon>
        <taxon>Lachnospiraceae</taxon>
        <taxon>Lachnospiraceae incertae sedis</taxon>
        <taxon>Candidatus Scybalocola (ex Gilroy et al. 2021)</taxon>
    </lineage>
</organism>
<feature type="binding site" evidence="8">
    <location>
        <position position="138"/>
    </location>
    <ligand>
        <name>Zn(2+)</name>
        <dbReference type="ChEBI" id="CHEBI:29105"/>
        <label>1</label>
        <note>catalytic</note>
    </ligand>
</feature>
<comment type="similarity">
    <text evidence="8">Belongs to the RNase Z family.</text>
</comment>
<evidence type="ECO:0000256" key="1">
    <source>
        <dbReference type="ARBA" id="ARBA00011738"/>
    </source>
</evidence>
<dbReference type="Gene3D" id="3.60.15.10">
    <property type="entry name" value="Ribonuclease Z/Hydroxyacylglutathione hydrolase-like"/>
    <property type="match status" value="1"/>
</dbReference>
<dbReference type="EC" id="3.1.26.11" evidence="8"/>
<evidence type="ECO:0000256" key="7">
    <source>
        <dbReference type="ARBA" id="ARBA00022833"/>
    </source>
</evidence>
<dbReference type="AlphaFoldDB" id="A0A9D1F672"/>
<dbReference type="NCBIfam" id="TIGR02651">
    <property type="entry name" value="RNase_Z"/>
    <property type="match status" value="1"/>
</dbReference>
<dbReference type="GO" id="GO:0042781">
    <property type="term" value="F:3'-tRNA processing endoribonuclease activity"/>
    <property type="evidence" value="ECO:0007669"/>
    <property type="project" value="UniProtKB-UniRule"/>
</dbReference>
<comment type="subunit">
    <text evidence="1 8">Homodimer.</text>
</comment>
<dbReference type="EMBL" id="DVIT01000056">
    <property type="protein sequence ID" value="HIS48413.1"/>
    <property type="molecule type" value="Genomic_DNA"/>
</dbReference>
<feature type="binding site" evidence="8">
    <location>
        <position position="65"/>
    </location>
    <ligand>
        <name>Zn(2+)</name>
        <dbReference type="ChEBI" id="CHEBI:29105"/>
        <label>2</label>
        <note>catalytic</note>
    </ligand>
</feature>